<dbReference type="InterPro" id="IPR019200">
    <property type="entry name" value="ATP_adenylylTrfase_C"/>
</dbReference>
<reference evidence="4" key="1">
    <citation type="submission" date="2020-10" db="EMBL/GenBank/DDBJ databases">
        <authorList>
            <person name="Castelo-Branco R."/>
            <person name="Eusebio N."/>
            <person name="Adriana R."/>
            <person name="Vieira A."/>
            <person name="Brugerolle De Fraissinette N."/>
            <person name="Rezende De Castro R."/>
            <person name="Schneider M.P."/>
            <person name="Vasconcelos V."/>
            <person name="Leao P.N."/>
        </authorList>
    </citation>
    <scope>NUCLEOTIDE SEQUENCE</scope>
    <source>
        <strain evidence="4">LEGE 06105</strain>
    </source>
</reference>
<dbReference type="PANTHER" id="PTHR38420">
    <property type="entry name" value="AP-4-A PHOSPHORYLASE II"/>
    <property type="match status" value="1"/>
</dbReference>
<protein>
    <submittedName>
        <fullName evidence="4">Phosphorylase</fullName>
    </submittedName>
</protein>
<organism evidence="4 5">
    <name type="scientific">Plectonema cf. radiosum LEGE 06105</name>
    <dbReference type="NCBI Taxonomy" id="945769"/>
    <lineage>
        <taxon>Bacteria</taxon>
        <taxon>Bacillati</taxon>
        <taxon>Cyanobacteriota</taxon>
        <taxon>Cyanophyceae</taxon>
        <taxon>Oscillatoriophycideae</taxon>
        <taxon>Oscillatoriales</taxon>
        <taxon>Microcoleaceae</taxon>
        <taxon>Plectonema</taxon>
    </lineage>
</organism>
<dbReference type="InterPro" id="IPR043171">
    <property type="entry name" value="Ap4A_phos1/2-like"/>
</dbReference>
<name>A0A8J7K3Y1_9CYAN</name>
<dbReference type="Pfam" id="PF09830">
    <property type="entry name" value="ATP_transf"/>
    <property type="match status" value="1"/>
</dbReference>
<dbReference type="Proteomes" id="UP000620559">
    <property type="component" value="Unassembled WGS sequence"/>
</dbReference>
<evidence type="ECO:0000259" key="2">
    <source>
        <dbReference type="Pfam" id="PF09830"/>
    </source>
</evidence>
<gene>
    <name evidence="4" type="ORF">IQ247_24160</name>
</gene>
<evidence type="ECO:0000313" key="5">
    <source>
        <dbReference type="Proteomes" id="UP000620559"/>
    </source>
</evidence>
<sequence length="299" mass="33939">MLKPGILWTRVKEQTQHGLECGALQSIATDYEFVEENGVHFLVRILSNLKRKDEAKNQQDKASKKGQNFNPFLPYEEDLFVGDISETHLCLLNKYNVVDNHLLIVTREFEEQDNLLNYQDFQAMWICLAEIDGLLFYNAGKIAGASQRHKHLQLVPTPLAPTQTESVPIASLFASAVFDGDVGKIPDLPFIHGFYRFDSNLINSVNQAAQITLEVYYKLLKAVDLIVEDTQNQTLKAYNFLATREWMLIVPRSQEEFESISINSLGFAGALLVRNQQQMQILKDCNPMTILKQVGVSND</sequence>
<dbReference type="Gene3D" id="3.30.428.70">
    <property type="match status" value="1"/>
</dbReference>
<accession>A0A8J7K3Y1</accession>
<dbReference type="InterPro" id="IPR036265">
    <property type="entry name" value="HIT-like_sf"/>
</dbReference>
<feature type="domain" description="Ap4A phosphorylase 1/2 N-terminal" evidence="3">
    <location>
        <begin position="2"/>
        <end position="174"/>
    </location>
</feature>
<dbReference type="SUPFAM" id="SSF54197">
    <property type="entry name" value="HIT-like"/>
    <property type="match status" value="1"/>
</dbReference>
<dbReference type="AlphaFoldDB" id="A0A8J7K3Y1"/>
<proteinExistence type="predicted"/>
<dbReference type="InterPro" id="IPR045759">
    <property type="entry name" value="Ap4A_phos1/2_N"/>
</dbReference>
<evidence type="ECO:0000256" key="1">
    <source>
        <dbReference type="PIRSR" id="PIRSR000846-1"/>
    </source>
</evidence>
<dbReference type="Pfam" id="PF19327">
    <property type="entry name" value="Ap4A_phos_N"/>
    <property type="match status" value="1"/>
</dbReference>
<dbReference type="InterPro" id="IPR009163">
    <property type="entry name" value="Ap4A_phos1/2"/>
</dbReference>
<dbReference type="RefSeq" id="WP_193923922.1">
    <property type="nucleotide sequence ID" value="NZ_JADEWL010000114.1"/>
</dbReference>
<feature type="domain" description="ATP adenylyltransferase C-terminal" evidence="2">
    <location>
        <begin position="186"/>
        <end position="296"/>
    </location>
</feature>
<dbReference type="GO" id="GO:0005524">
    <property type="term" value="F:ATP binding"/>
    <property type="evidence" value="ECO:0007669"/>
    <property type="project" value="InterPro"/>
</dbReference>
<dbReference type="PANTHER" id="PTHR38420:SF1">
    <property type="entry name" value="PUTATIVE (AFU_ORTHOLOGUE AFUA_5G14690)-RELATED"/>
    <property type="match status" value="1"/>
</dbReference>
<dbReference type="EMBL" id="JADEWL010000114">
    <property type="protein sequence ID" value="MBE9215722.1"/>
    <property type="molecule type" value="Genomic_DNA"/>
</dbReference>
<evidence type="ECO:0000259" key="3">
    <source>
        <dbReference type="Pfam" id="PF19327"/>
    </source>
</evidence>
<evidence type="ECO:0000313" key="4">
    <source>
        <dbReference type="EMBL" id="MBE9215722.1"/>
    </source>
</evidence>
<comment type="caution">
    <text evidence="4">The sequence shown here is derived from an EMBL/GenBank/DDBJ whole genome shotgun (WGS) entry which is preliminary data.</text>
</comment>
<dbReference type="GO" id="GO:0003877">
    <property type="term" value="F:ATP:ADP adenylyltransferase activity"/>
    <property type="evidence" value="ECO:0007669"/>
    <property type="project" value="InterPro"/>
</dbReference>
<dbReference type="PIRSF" id="PIRSF000846">
    <property type="entry name" value="ATP_adenylyltr"/>
    <property type="match status" value="1"/>
</dbReference>
<dbReference type="GO" id="GO:0009117">
    <property type="term" value="P:nucleotide metabolic process"/>
    <property type="evidence" value="ECO:0007669"/>
    <property type="project" value="InterPro"/>
</dbReference>
<keyword evidence="5" id="KW-1185">Reference proteome</keyword>
<feature type="active site" description="Nucleophile" evidence="1">
    <location>
        <position position="151"/>
    </location>
</feature>